<keyword evidence="9" id="KW-0406">Ion transport</keyword>
<dbReference type="GO" id="GO:0006826">
    <property type="term" value="P:iron ion transport"/>
    <property type="evidence" value="ECO:0007669"/>
    <property type="project" value="UniProtKB-KW"/>
</dbReference>
<dbReference type="InterPro" id="IPR003593">
    <property type="entry name" value="AAA+_ATPase"/>
</dbReference>
<evidence type="ECO:0000256" key="9">
    <source>
        <dbReference type="ARBA" id="ARBA00023065"/>
    </source>
</evidence>
<evidence type="ECO:0000256" key="4">
    <source>
        <dbReference type="ARBA" id="ARBA00022475"/>
    </source>
</evidence>
<feature type="domain" description="ABC transporter" evidence="11">
    <location>
        <begin position="2"/>
        <end position="236"/>
    </location>
</feature>
<dbReference type="SMART" id="SM00382">
    <property type="entry name" value="AAA"/>
    <property type="match status" value="1"/>
</dbReference>
<comment type="similarity">
    <text evidence="2">Belongs to the ABC transporter superfamily. Drug exporter-2 (TC 3.A.1.117) family.</text>
</comment>
<evidence type="ECO:0000256" key="2">
    <source>
        <dbReference type="ARBA" id="ARBA00006526"/>
    </source>
</evidence>
<keyword evidence="4" id="KW-1003">Cell membrane</keyword>
<dbReference type="InterPro" id="IPR017871">
    <property type="entry name" value="ABC_transporter-like_CS"/>
</dbReference>
<evidence type="ECO:0000256" key="1">
    <source>
        <dbReference type="ARBA" id="ARBA00004202"/>
    </source>
</evidence>
<dbReference type="EMBL" id="QGHF01000005">
    <property type="protein sequence ID" value="PWK96752.1"/>
    <property type="molecule type" value="Genomic_DNA"/>
</dbReference>
<dbReference type="GO" id="GO:0016887">
    <property type="term" value="F:ATP hydrolysis activity"/>
    <property type="evidence" value="ECO:0007669"/>
    <property type="project" value="InterPro"/>
</dbReference>
<dbReference type="GO" id="GO:0005524">
    <property type="term" value="F:ATP binding"/>
    <property type="evidence" value="ECO:0007669"/>
    <property type="project" value="UniProtKB-KW"/>
</dbReference>
<evidence type="ECO:0000256" key="5">
    <source>
        <dbReference type="ARBA" id="ARBA00022496"/>
    </source>
</evidence>
<dbReference type="PANTHER" id="PTHR42771">
    <property type="entry name" value="IRON(3+)-HYDROXAMATE IMPORT ATP-BINDING PROTEIN FHUC"/>
    <property type="match status" value="1"/>
</dbReference>
<dbReference type="Proteomes" id="UP000245981">
    <property type="component" value="Unassembled WGS sequence"/>
</dbReference>
<keyword evidence="10" id="KW-0472">Membrane</keyword>
<keyword evidence="8" id="KW-0408">Iron</keyword>
<dbReference type="CDD" id="cd03214">
    <property type="entry name" value="ABC_Iron-Siderophores_B12_Hemin"/>
    <property type="match status" value="1"/>
</dbReference>
<keyword evidence="6" id="KW-0547">Nucleotide-binding</keyword>
<dbReference type="PANTHER" id="PTHR42771:SF3">
    <property type="entry name" value="PETROBACTIN IMPORT ATP-BINDING PROTEIN YCLP"/>
    <property type="match status" value="1"/>
</dbReference>
<gene>
    <name evidence="12" type="ORF">C7431_10580</name>
</gene>
<dbReference type="AlphaFoldDB" id="A0A2V2BFP4"/>
<dbReference type="PROSITE" id="PS00211">
    <property type="entry name" value="ABC_TRANSPORTER_1"/>
    <property type="match status" value="1"/>
</dbReference>
<keyword evidence="5" id="KW-0410">Iron transport</keyword>
<evidence type="ECO:0000259" key="11">
    <source>
        <dbReference type="PROSITE" id="PS50893"/>
    </source>
</evidence>
<dbReference type="InterPro" id="IPR051535">
    <property type="entry name" value="Siderophore_ABC-ATPase"/>
</dbReference>
<dbReference type="PROSITE" id="PS50893">
    <property type="entry name" value="ABC_TRANSPORTER_2"/>
    <property type="match status" value="1"/>
</dbReference>
<evidence type="ECO:0000313" key="13">
    <source>
        <dbReference type="Proteomes" id="UP000245981"/>
    </source>
</evidence>
<evidence type="ECO:0000256" key="8">
    <source>
        <dbReference type="ARBA" id="ARBA00023004"/>
    </source>
</evidence>
<evidence type="ECO:0000256" key="7">
    <source>
        <dbReference type="ARBA" id="ARBA00022840"/>
    </source>
</evidence>
<dbReference type="SUPFAM" id="SSF52540">
    <property type="entry name" value="P-loop containing nucleoside triphosphate hydrolases"/>
    <property type="match status" value="1"/>
</dbReference>
<organism evidence="12 13">
    <name type="scientific">Pantoea allii</name>
    <dbReference type="NCBI Taxonomy" id="574096"/>
    <lineage>
        <taxon>Bacteria</taxon>
        <taxon>Pseudomonadati</taxon>
        <taxon>Pseudomonadota</taxon>
        <taxon>Gammaproteobacteria</taxon>
        <taxon>Enterobacterales</taxon>
        <taxon>Erwiniaceae</taxon>
        <taxon>Pantoea</taxon>
    </lineage>
</organism>
<evidence type="ECO:0000256" key="3">
    <source>
        <dbReference type="ARBA" id="ARBA00022448"/>
    </source>
</evidence>
<dbReference type="Gene3D" id="3.40.50.300">
    <property type="entry name" value="P-loop containing nucleotide triphosphate hydrolases"/>
    <property type="match status" value="1"/>
</dbReference>
<sequence>MIKTHALTKRYGTITTVDNVSVSIPKGGLTSIIGPNGAGKSTLMMLISRLLPATNGTVTVDEMNVVNTPTNILAQRLAILRQDNHTSVRLTVSDLVAFGRYPHSKGRFTQDDREHIEHALEYLDITSLRDCFLDELSGGQRQRAFIAMVLCQDTDYLLLDEPLNSLDLKHATATMKILRRAADDLGKTVVLVLHDINFASYYSDHIIAMSAGKIYCEGSPEQVIRAERLGQLYDMKVSVHELSGQRIVTYYE</sequence>
<name>A0A2V2BFP4_9GAMM</name>
<dbReference type="OrthoDB" id="5292475at2"/>
<accession>A0A2V2BFP4</accession>
<dbReference type="GO" id="GO:0005886">
    <property type="term" value="C:plasma membrane"/>
    <property type="evidence" value="ECO:0007669"/>
    <property type="project" value="UniProtKB-SubCell"/>
</dbReference>
<dbReference type="RefSeq" id="WP_109717317.1">
    <property type="nucleotide sequence ID" value="NZ_QGHF01000005.1"/>
</dbReference>
<keyword evidence="3" id="KW-0813">Transport</keyword>
<evidence type="ECO:0000313" key="12">
    <source>
        <dbReference type="EMBL" id="PWK96752.1"/>
    </source>
</evidence>
<dbReference type="InterPro" id="IPR027417">
    <property type="entry name" value="P-loop_NTPase"/>
</dbReference>
<evidence type="ECO:0000256" key="10">
    <source>
        <dbReference type="ARBA" id="ARBA00023136"/>
    </source>
</evidence>
<dbReference type="InterPro" id="IPR003439">
    <property type="entry name" value="ABC_transporter-like_ATP-bd"/>
</dbReference>
<protein>
    <submittedName>
        <fullName evidence="12">Iron complex transport system ATP-binding protein</fullName>
    </submittedName>
</protein>
<dbReference type="STRING" id="574096.HA38_10420"/>
<comment type="caution">
    <text evidence="12">The sequence shown here is derived from an EMBL/GenBank/DDBJ whole genome shotgun (WGS) entry which is preliminary data.</text>
</comment>
<proteinExistence type="inferred from homology"/>
<dbReference type="FunFam" id="3.40.50.300:FF:000134">
    <property type="entry name" value="Iron-enterobactin ABC transporter ATP-binding protein"/>
    <property type="match status" value="1"/>
</dbReference>
<dbReference type="Pfam" id="PF00005">
    <property type="entry name" value="ABC_tran"/>
    <property type="match status" value="1"/>
</dbReference>
<evidence type="ECO:0000256" key="6">
    <source>
        <dbReference type="ARBA" id="ARBA00022741"/>
    </source>
</evidence>
<keyword evidence="7 12" id="KW-0067">ATP-binding</keyword>
<comment type="subcellular location">
    <subcellularLocation>
        <location evidence="1">Cell membrane</location>
        <topology evidence="1">Peripheral membrane protein</topology>
    </subcellularLocation>
</comment>
<reference evidence="12 13" key="1">
    <citation type="submission" date="2018-05" db="EMBL/GenBank/DDBJ databases">
        <title>Genomic Encyclopedia of Type Strains, Phase IV (KMG-V): Genome sequencing to study the core and pangenomes of soil and plant-associated prokaryotes.</title>
        <authorList>
            <person name="Whitman W."/>
        </authorList>
    </citation>
    <scope>NUCLEOTIDE SEQUENCE [LARGE SCALE GENOMIC DNA]</scope>
    <source>
        <strain evidence="12 13">PNA 200-10</strain>
    </source>
</reference>